<protein>
    <submittedName>
        <fullName evidence="1">Protein disulfide-isomerase</fullName>
    </submittedName>
</protein>
<proteinExistence type="predicted"/>
<keyword evidence="1" id="KW-0413">Isomerase</keyword>
<dbReference type="Gene3D" id="3.40.30.10">
    <property type="entry name" value="Glutaredoxin"/>
    <property type="match status" value="1"/>
</dbReference>
<dbReference type="GO" id="GO:0016853">
    <property type="term" value="F:isomerase activity"/>
    <property type="evidence" value="ECO:0007669"/>
    <property type="project" value="UniProtKB-KW"/>
</dbReference>
<dbReference type="CDD" id="cd02981">
    <property type="entry name" value="PDI_b_family"/>
    <property type="match status" value="1"/>
</dbReference>
<gene>
    <name evidence="1" type="ORF">CGGC5_1118</name>
</gene>
<organism evidence="1">
    <name type="scientific">Colletotrichum fructicola (strain Nara gc5)</name>
    <name type="common">Anthracnose fungus</name>
    <name type="synonym">Colletotrichum gloeosporioides (strain Nara gc5)</name>
    <dbReference type="NCBI Taxonomy" id="1213859"/>
    <lineage>
        <taxon>Eukaryota</taxon>
        <taxon>Fungi</taxon>
        <taxon>Dikarya</taxon>
        <taxon>Ascomycota</taxon>
        <taxon>Pezizomycotina</taxon>
        <taxon>Sordariomycetes</taxon>
        <taxon>Hypocreomycetidae</taxon>
        <taxon>Glomerellales</taxon>
        <taxon>Glomerellaceae</taxon>
        <taxon>Colletotrichum</taxon>
        <taxon>Colletotrichum gloeosporioides species complex</taxon>
    </lineage>
</organism>
<dbReference type="HOGENOM" id="CLU_025879_0_1_1"/>
<reference evidence="1" key="1">
    <citation type="submission" date="2012-08" db="EMBL/GenBank/DDBJ databases">
        <title>Genome analysis of Colletotrichum orbiculare and Colletotrichum fructicola.</title>
        <authorList>
            <person name="Gan P.H.P."/>
            <person name="Ikeda K."/>
            <person name="Irieda H."/>
            <person name="Narusaka M."/>
            <person name="O'Connell R.J."/>
            <person name="Narusaka Y."/>
            <person name="Takano Y."/>
            <person name="Kubo Y."/>
            <person name="Shirasu K."/>
        </authorList>
    </citation>
    <scope>NUCLEOTIDE SEQUENCE</scope>
    <source>
        <strain evidence="1">Nara gc5</strain>
    </source>
</reference>
<dbReference type="AlphaFoldDB" id="L2FUD7"/>
<dbReference type="EMBL" id="KB020825">
    <property type="protein sequence ID" value="ELA29932.1"/>
    <property type="molecule type" value="Genomic_DNA"/>
</dbReference>
<sequence>MSQSDTQMVPMEPITEIDPARDILMYIRDGKSIRKLEINSRYLPTVYWPFPAILGQPLIYQRTEGPVTVIAHVNMCVNGDDDYANELYFTMLCLHHQGEPQQAPTPVERLYNLARMANNIWLSVLASGTYAGDQAPLAKPTPGLKLVAFVKESHGTRKALAQEWDTVRSKTKVPLEWVADCPNDSRCPSPPPETIPEIQLYRGPEHVAVYAGPQTADEILRFIDRAKRSSQIPARVGPEEAERFKDVDDFVCIAHLQPSETSLREAFEDVAKKYWTEYTFGVVDTQAADSKVRGWPMVYIFHPSAATRASIRAQLSSFAKSQYASLTSVTVDPAYFPDLPGKLGLDPARDGYPAGAVHQLSNGRVYRYPKDRGFTPKELQGWGLDEEPKEEKAGGANVRIVGSSNLKVKNIPGLKIKIGGRERDEL</sequence>
<name>L2FUD7_COLFN</name>
<accession>L2FUD7</accession>
<evidence type="ECO:0000313" key="1">
    <source>
        <dbReference type="EMBL" id="ELA29932.1"/>
    </source>
</evidence>
<dbReference type="STRING" id="1213859.L2FUD7"/>